<dbReference type="InterPro" id="IPR016130">
    <property type="entry name" value="Tyr_Pase_AS"/>
</dbReference>
<dbReference type="Pfam" id="PF22741">
    <property type="entry name" value="PTP-NADK"/>
    <property type="match status" value="1"/>
</dbReference>
<dbReference type="EMBL" id="JBHTBS010000006">
    <property type="protein sequence ID" value="MFC7338025.1"/>
    <property type="molecule type" value="Genomic_DNA"/>
</dbReference>
<organism evidence="3 4">
    <name type="scientific">Haloferula chungangensis</name>
    <dbReference type="NCBI Taxonomy" id="1048331"/>
    <lineage>
        <taxon>Bacteria</taxon>
        <taxon>Pseudomonadati</taxon>
        <taxon>Verrucomicrobiota</taxon>
        <taxon>Verrucomicrobiia</taxon>
        <taxon>Verrucomicrobiales</taxon>
        <taxon>Verrucomicrobiaceae</taxon>
        <taxon>Haloferula</taxon>
    </lineage>
</organism>
<evidence type="ECO:0000313" key="4">
    <source>
        <dbReference type="Proteomes" id="UP001596472"/>
    </source>
</evidence>
<comment type="caution">
    <text evidence="3">The sequence shown here is derived from an EMBL/GenBank/DDBJ whole genome shotgun (WGS) entry which is preliminary data.</text>
</comment>
<dbReference type="InterPro" id="IPR000387">
    <property type="entry name" value="Tyr_Pase_dom"/>
</dbReference>
<comment type="similarity">
    <text evidence="1">Belongs to the protein-tyrosine phosphatase family.</text>
</comment>
<protein>
    <submittedName>
        <fullName evidence="3">Tyrosine-protein phosphatase</fullName>
    </submittedName>
</protein>
<evidence type="ECO:0000256" key="1">
    <source>
        <dbReference type="ARBA" id="ARBA00009580"/>
    </source>
</evidence>
<reference evidence="4" key="1">
    <citation type="journal article" date="2019" name="Int. J. Syst. Evol. Microbiol.">
        <title>The Global Catalogue of Microorganisms (GCM) 10K type strain sequencing project: providing services to taxonomists for standard genome sequencing and annotation.</title>
        <authorList>
            <consortium name="The Broad Institute Genomics Platform"/>
            <consortium name="The Broad Institute Genome Sequencing Center for Infectious Disease"/>
            <person name="Wu L."/>
            <person name="Ma J."/>
        </authorList>
    </citation>
    <scope>NUCLEOTIDE SEQUENCE [LARGE SCALE GENOMIC DNA]</scope>
    <source>
        <strain evidence="4">CGMCC 4.1467</strain>
    </source>
</reference>
<dbReference type="Proteomes" id="UP001596472">
    <property type="component" value="Unassembled WGS sequence"/>
</dbReference>
<dbReference type="PANTHER" id="PTHR31126:SF72">
    <property type="entry name" value="DUAL SPECIFICITY PROTEIN PHOSPHATASE TPBA"/>
    <property type="match status" value="1"/>
</dbReference>
<feature type="domain" description="Tyrosine specific protein phosphatases" evidence="2">
    <location>
        <begin position="103"/>
        <end position="151"/>
    </location>
</feature>
<dbReference type="PROSITE" id="PS50056">
    <property type="entry name" value="TYR_PHOSPHATASE_2"/>
    <property type="match status" value="1"/>
</dbReference>
<dbReference type="SUPFAM" id="SSF52799">
    <property type="entry name" value="(Phosphotyrosine protein) phosphatases II"/>
    <property type="match status" value="1"/>
</dbReference>
<evidence type="ECO:0000259" key="2">
    <source>
        <dbReference type="PROSITE" id="PS50056"/>
    </source>
</evidence>
<keyword evidence="4" id="KW-1185">Reference proteome</keyword>
<gene>
    <name evidence="3" type="ORF">ACFQY0_12605</name>
</gene>
<dbReference type="InterPro" id="IPR029021">
    <property type="entry name" value="Prot-tyrosine_phosphatase-like"/>
</dbReference>
<name>A0ABW2LA42_9BACT</name>
<dbReference type="RefSeq" id="WP_379712895.1">
    <property type="nucleotide sequence ID" value="NZ_JBHTBS010000006.1"/>
</dbReference>
<evidence type="ECO:0000313" key="3">
    <source>
        <dbReference type="EMBL" id="MFC7338025.1"/>
    </source>
</evidence>
<dbReference type="PANTHER" id="PTHR31126">
    <property type="entry name" value="TYROSINE-PROTEIN PHOSPHATASE"/>
    <property type="match status" value="1"/>
</dbReference>
<proteinExistence type="inferred from homology"/>
<dbReference type="InterPro" id="IPR055214">
    <property type="entry name" value="PTP-NADK"/>
</dbReference>
<dbReference type="PROSITE" id="PS00383">
    <property type="entry name" value="TYR_PHOSPHATASE_1"/>
    <property type="match status" value="1"/>
</dbReference>
<sequence length="175" mass="19671">MSTIAASCLMFAGCIYTPSIEPRPKIWAQPVENARLSNLHQVSPALYRCALPDEHGYTAANELGIKTVVNLRPGKSATKPVGSIPNYFNIPVRSSAPTYEEAREFFRIVDDPKNQPVLLHCYHGADRTGAFTALYRINRQGWSKDDAIEEMTGGGYHFHTMWKSLVEWVREAPEF</sequence>
<accession>A0ABW2LA42</accession>
<dbReference type="Gene3D" id="3.90.190.10">
    <property type="entry name" value="Protein tyrosine phosphatase superfamily"/>
    <property type="match status" value="1"/>
</dbReference>